<evidence type="ECO:0000313" key="1">
    <source>
        <dbReference type="EMBL" id="PRN36444.1"/>
    </source>
</evidence>
<dbReference type="EMBL" id="NEPB01000006">
    <property type="protein sequence ID" value="PRN36444.1"/>
    <property type="molecule type" value="Genomic_DNA"/>
</dbReference>
<protein>
    <submittedName>
        <fullName evidence="1">Glycosyltransferase</fullName>
    </submittedName>
</protein>
<organism evidence="1 2">
    <name type="scientific">Acinetobacter baumannii</name>
    <dbReference type="NCBI Taxonomy" id="470"/>
    <lineage>
        <taxon>Bacteria</taxon>
        <taxon>Pseudomonadati</taxon>
        <taxon>Pseudomonadota</taxon>
        <taxon>Gammaproteobacteria</taxon>
        <taxon>Moraxellales</taxon>
        <taxon>Moraxellaceae</taxon>
        <taxon>Acinetobacter</taxon>
        <taxon>Acinetobacter calcoaceticus/baumannii complex</taxon>
    </lineage>
</organism>
<proteinExistence type="predicted"/>
<dbReference type="RefSeq" id="WP_002029006.1">
    <property type="nucleotide sequence ID" value="NZ_CAJHFD010000008.1"/>
</dbReference>
<accession>A0AA44YAK7</accession>
<name>A0AA44YAK7_ACIBA</name>
<comment type="caution">
    <text evidence="1">The sequence shown here is derived from an EMBL/GenBank/DDBJ whole genome shotgun (WGS) entry which is preliminary data.</text>
</comment>
<dbReference type="AlphaFoldDB" id="A0AA44YAK7"/>
<reference evidence="1 2" key="1">
    <citation type="submission" date="2017-04" db="EMBL/GenBank/DDBJ databases">
        <title>Comparison of Acinetobacter baumannii whole genome sequences from two major hospitals in Kuwait.</title>
        <authorList>
            <person name="Nasser K."/>
            <person name="Habibi N."/>
            <person name="Khan M.W."/>
            <person name="Purohit P."/>
            <person name="Al-Obaid I."/>
            <person name="Dhar R."/>
            <person name="Al-Fouzan W."/>
            <person name="Mustafa A.S."/>
        </authorList>
    </citation>
    <scope>NUCLEOTIDE SEQUENCE [LARGE SCALE GENOMIC DNA]</scope>
    <source>
        <strain evidence="1 2">KUFAR57</strain>
    </source>
</reference>
<evidence type="ECO:0000313" key="2">
    <source>
        <dbReference type="Proteomes" id="UP000237823"/>
    </source>
</evidence>
<dbReference type="Proteomes" id="UP000237823">
    <property type="component" value="Unassembled WGS sequence"/>
</dbReference>
<gene>
    <name evidence="1" type="ORF">B9W25_04930</name>
</gene>
<sequence>MKIGLTKFNYPEIRCVTTSQENDYINLKKYNIYYYFNNIPVIKNYFHRFLFKPISVKNVDVIHSFNDICLTNNKWVVTFETMLPRFLDILSNHKNLNPEYIYNDEINKYLEVVARDNCLGVIALSKSAKKIQSDILKAYPKVRDKIEKKCSFCTLLKKYILLNMRLKKKS</sequence>